<organism evidence="12 13">
    <name type="scientific">Zooshikella harenae</name>
    <dbReference type="NCBI Taxonomy" id="2827238"/>
    <lineage>
        <taxon>Bacteria</taxon>
        <taxon>Pseudomonadati</taxon>
        <taxon>Pseudomonadota</taxon>
        <taxon>Gammaproteobacteria</taxon>
        <taxon>Oceanospirillales</taxon>
        <taxon>Zooshikellaceae</taxon>
        <taxon>Zooshikella</taxon>
    </lineage>
</organism>
<dbReference type="PANTHER" id="PTHR47354:SF6">
    <property type="entry name" value="NADH OXIDOREDUCTASE HCR"/>
    <property type="match status" value="1"/>
</dbReference>
<dbReference type="InterPro" id="IPR050415">
    <property type="entry name" value="MRET"/>
</dbReference>
<keyword evidence="5" id="KW-0274">FAD</keyword>
<feature type="domain" description="2Fe-2S ferredoxin-type" evidence="10">
    <location>
        <begin position="281"/>
        <end position="366"/>
    </location>
</feature>
<gene>
    <name evidence="12" type="ORF">KCG35_16820</name>
</gene>
<dbReference type="PROSITE" id="PS00197">
    <property type="entry name" value="2FE2S_FER_1"/>
    <property type="match status" value="1"/>
</dbReference>
<keyword evidence="6" id="KW-0560">Oxidoreductase</keyword>
<dbReference type="PANTHER" id="PTHR47354">
    <property type="entry name" value="NADH OXIDOREDUCTASE HCR"/>
    <property type="match status" value="1"/>
</dbReference>
<dbReference type="Gene3D" id="3.40.50.80">
    <property type="entry name" value="Nucleotide-binding domain of ferredoxin-NADP reductase (FNR) module"/>
    <property type="match status" value="1"/>
</dbReference>
<dbReference type="Gene3D" id="2.40.30.10">
    <property type="entry name" value="Translation factors"/>
    <property type="match status" value="1"/>
</dbReference>
<dbReference type="InterPro" id="IPR039261">
    <property type="entry name" value="FNR_nucleotide-bd"/>
</dbReference>
<dbReference type="InterPro" id="IPR012675">
    <property type="entry name" value="Beta-grasp_dom_sf"/>
</dbReference>
<dbReference type="Gene3D" id="3.10.20.30">
    <property type="match status" value="1"/>
</dbReference>
<dbReference type="SUPFAM" id="SSF54292">
    <property type="entry name" value="2Fe-2S ferredoxin-like"/>
    <property type="match status" value="1"/>
</dbReference>
<dbReference type="InterPro" id="IPR001433">
    <property type="entry name" value="OxRdtase_FAD/NAD-bd"/>
</dbReference>
<dbReference type="PROSITE" id="PS51384">
    <property type="entry name" value="FAD_FR"/>
    <property type="match status" value="1"/>
</dbReference>
<evidence type="ECO:0000256" key="4">
    <source>
        <dbReference type="ARBA" id="ARBA00022723"/>
    </source>
</evidence>
<evidence type="ECO:0000259" key="10">
    <source>
        <dbReference type="PROSITE" id="PS51085"/>
    </source>
</evidence>
<keyword evidence="8" id="KW-0411">Iron-sulfur</keyword>
<dbReference type="Pfam" id="PF00111">
    <property type="entry name" value="Fer2"/>
    <property type="match status" value="1"/>
</dbReference>
<sequence length="366" mass="40759">MSKILASGAVWHPEQSPLILNNRWQETEDTASFQFIAQNQTHFEFKAGQFINVEIEINGKKEYRAYSISSIPGDKYLQLTIKRVEGGKVSNWFIDNLQPGDQLNVISIAGQFNLNDCQYSKRILLLSAGCGITPVMSMARALLDSQQPVDIVFVHCARDQDNIIYQKEVQALGDKYTNFNYRFLLEKRFGVTDKLAEQLNGQINKEKLDLLSADWQQRSIFLCGPMAFMKVVKDIVQQASFDMSLFHQESFTLNQQDDLHIGLASSKDNVLCSSTKESNVFSVAVPSFNYKADVVQGSALLDALEQGGIPVIAACRQGICGSCKCKVTQGKVNSISNDIISEEERNQGWVLACSSKVEGDVEVSLS</sequence>
<dbReference type="Proteomes" id="UP000690515">
    <property type="component" value="Unassembled WGS sequence"/>
</dbReference>
<dbReference type="CDD" id="cd06215">
    <property type="entry name" value="FNR_iron_sulfur_binding_1"/>
    <property type="match status" value="1"/>
</dbReference>
<dbReference type="PRINTS" id="PR00410">
    <property type="entry name" value="PHEHYDRXLASE"/>
</dbReference>
<keyword evidence="2" id="KW-0285">Flavoprotein</keyword>
<feature type="domain" description="FAD-binding FR-type" evidence="11">
    <location>
        <begin position="13"/>
        <end position="115"/>
    </location>
</feature>
<evidence type="ECO:0000259" key="11">
    <source>
        <dbReference type="PROSITE" id="PS51384"/>
    </source>
</evidence>
<dbReference type="InterPro" id="IPR017927">
    <property type="entry name" value="FAD-bd_FR_type"/>
</dbReference>
<evidence type="ECO:0000256" key="3">
    <source>
        <dbReference type="ARBA" id="ARBA00022714"/>
    </source>
</evidence>
<name>A0ABS5ZF97_9GAMM</name>
<dbReference type="SUPFAM" id="SSF52343">
    <property type="entry name" value="Ferredoxin reductase-like, C-terminal NADP-linked domain"/>
    <property type="match status" value="1"/>
</dbReference>
<comment type="caution">
    <text evidence="12">The sequence shown here is derived from an EMBL/GenBank/DDBJ whole genome shotgun (WGS) entry which is preliminary data.</text>
</comment>
<evidence type="ECO:0000256" key="2">
    <source>
        <dbReference type="ARBA" id="ARBA00022630"/>
    </source>
</evidence>
<dbReference type="Pfam" id="PF00175">
    <property type="entry name" value="NAD_binding_1"/>
    <property type="match status" value="1"/>
</dbReference>
<accession>A0ABS5ZF97</accession>
<dbReference type="PROSITE" id="PS51085">
    <property type="entry name" value="2FE2S_FER_2"/>
    <property type="match status" value="1"/>
</dbReference>
<evidence type="ECO:0000256" key="5">
    <source>
        <dbReference type="ARBA" id="ARBA00022827"/>
    </source>
</evidence>
<dbReference type="CDD" id="cd00207">
    <property type="entry name" value="fer2"/>
    <property type="match status" value="1"/>
</dbReference>
<dbReference type="EMBL" id="JAGSOY010000047">
    <property type="protein sequence ID" value="MBU2712733.1"/>
    <property type="molecule type" value="Genomic_DNA"/>
</dbReference>
<evidence type="ECO:0000256" key="9">
    <source>
        <dbReference type="ARBA" id="ARBA00061434"/>
    </source>
</evidence>
<evidence type="ECO:0000313" key="12">
    <source>
        <dbReference type="EMBL" id="MBU2712733.1"/>
    </source>
</evidence>
<evidence type="ECO:0000256" key="7">
    <source>
        <dbReference type="ARBA" id="ARBA00023004"/>
    </source>
</evidence>
<keyword evidence="4" id="KW-0479">Metal-binding</keyword>
<proteinExistence type="inferred from homology"/>
<reference evidence="12 13" key="1">
    <citation type="submission" date="2021-04" db="EMBL/GenBank/DDBJ databases">
        <authorList>
            <person name="Pira H."/>
            <person name="Risdian C."/>
            <person name="Wink J."/>
        </authorList>
    </citation>
    <scope>NUCLEOTIDE SEQUENCE [LARGE SCALE GENOMIC DNA]</scope>
    <source>
        <strain evidence="12 13">WH53</strain>
    </source>
</reference>
<comment type="similarity">
    <text evidence="9">In the N-terminal section; belongs to the FAD-binding oxidoreductase type 6 family.</text>
</comment>
<dbReference type="SUPFAM" id="SSF63380">
    <property type="entry name" value="Riboflavin synthase domain-like"/>
    <property type="match status" value="1"/>
</dbReference>
<comment type="cofactor">
    <cofactor evidence="1">
        <name>FAD</name>
        <dbReference type="ChEBI" id="CHEBI:57692"/>
    </cofactor>
</comment>
<evidence type="ECO:0000256" key="6">
    <source>
        <dbReference type="ARBA" id="ARBA00023002"/>
    </source>
</evidence>
<evidence type="ECO:0000256" key="8">
    <source>
        <dbReference type="ARBA" id="ARBA00023014"/>
    </source>
</evidence>
<keyword evidence="13" id="KW-1185">Reference proteome</keyword>
<keyword evidence="3" id="KW-0001">2Fe-2S</keyword>
<dbReference type="Pfam" id="PF00970">
    <property type="entry name" value="FAD_binding_6"/>
    <property type="match status" value="1"/>
</dbReference>
<dbReference type="RefSeq" id="WP_215820960.1">
    <property type="nucleotide sequence ID" value="NZ_JAGSOY010000047.1"/>
</dbReference>
<evidence type="ECO:0000256" key="1">
    <source>
        <dbReference type="ARBA" id="ARBA00001974"/>
    </source>
</evidence>
<evidence type="ECO:0000313" key="13">
    <source>
        <dbReference type="Proteomes" id="UP000690515"/>
    </source>
</evidence>
<protein>
    <submittedName>
        <fullName evidence="12">Hybrid-cluster NAD(P)-dependent oxidoreductase</fullName>
    </submittedName>
</protein>
<keyword evidence="7" id="KW-0408">Iron</keyword>
<dbReference type="InterPro" id="IPR001041">
    <property type="entry name" value="2Fe-2S_ferredoxin-type"/>
</dbReference>
<dbReference type="InterPro" id="IPR006058">
    <property type="entry name" value="2Fe2S_fd_BS"/>
</dbReference>
<dbReference type="InterPro" id="IPR036010">
    <property type="entry name" value="2Fe-2S_ferredoxin-like_sf"/>
</dbReference>
<dbReference type="InterPro" id="IPR008333">
    <property type="entry name" value="Cbr1-like_FAD-bd_dom"/>
</dbReference>
<dbReference type="InterPro" id="IPR017938">
    <property type="entry name" value="Riboflavin_synthase-like_b-brl"/>
</dbReference>